<dbReference type="Gene3D" id="3.30.465.10">
    <property type="match status" value="1"/>
</dbReference>
<dbReference type="InterPro" id="IPR006094">
    <property type="entry name" value="Oxid_FAD_bind_N"/>
</dbReference>
<dbReference type="PANTHER" id="PTHR43716:SF1">
    <property type="entry name" value="D-2-HYDROXYGLUTARATE DEHYDROGENASE, MITOCHONDRIAL"/>
    <property type="match status" value="1"/>
</dbReference>
<reference evidence="7 8" key="1">
    <citation type="submission" date="2020-10" db="EMBL/GenBank/DDBJ databases">
        <authorList>
            <person name="Peeters C."/>
        </authorList>
    </citation>
    <scope>NUCLEOTIDE SEQUENCE [LARGE SCALE GENOMIC DNA]</scope>
    <source>
        <strain evidence="7 8">LMG 27952</strain>
    </source>
</reference>
<dbReference type="Proteomes" id="UP000656319">
    <property type="component" value="Unassembled WGS sequence"/>
</dbReference>
<dbReference type="InterPro" id="IPR016169">
    <property type="entry name" value="FAD-bd_PCMH_sub2"/>
</dbReference>
<dbReference type="SUPFAM" id="SSF55103">
    <property type="entry name" value="FAD-linked oxidases, C-terminal domain"/>
    <property type="match status" value="1"/>
</dbReference>
<name>A0ABM8NZI5_9BURK</name>
<dbReference type="InterPro" id="IPR016173">
    <property type="entry name" value="D-lactate_DH_C-sub2"/>
</dbReference>
<dbReference type="InterPro" id="IPR012256">
    <property type="entry name" value="D_lactate_DH"/>
</dbReference>
<dbReference type="EMBL" id="CAJHCQ010000014">
    <property type="protein sequence ID" value="CAD6550688.1"/>
    <property type="molecule type" value="Genomic_DNA"/>
</dbReference>
<dbReference type="PIRSF" id="PIRSF000101">
    <property type="entry name" value="D-lactate_dh"/>
    <property type="match status" value="1"/>
</dbReference>
<sequence>MSLMELEMSSKDLLAKLRGVLAEADLLDGEDEKVFYTKGFRVGHGKALAVALPRTLSQLWSVLKVCVDNDAIILMQASNTGVTGGSTPNGEDYDRELIIVSTRRLKGVQVIDDAKQVIAFPGSTLTELENALKPYKREPHSVIGSSCIGASVVGGICNNSGGSLIRRGPAFTEKSLFARVDENGQLQLVNNLGIRLGEDPEEILDNLTSSQYTIGDTPDWDGKLWAENYAEKLRDVAANSPARYNGNPEYLHDSAGCAGKLAVFAVRLPTFDTPLNTTSFYVGTNNEAELVQLRLFLLTSLSKLPIQAEYMHKGALDLSVRYAKHIYKAIRLFGPEKIPELTAQKANWDKLVRRVAILPDNTVDKAIQITNVLTPMGLAGRIPSYMDLYEHHLVIKTDGGDAEELAALLERFFSTRTGEYFKCDEEEARDAFLVRFTVGACTICYCDSQGIDTNERLLAFDVALRRNDTEWRLKLPPHLQEQVLLDSCCGHFFCFVNHQDYILKPGCNAVAFKKDVLSYLETRGAKYPAEHNVGNLYHASESYQAQLKKLDPTNSFNPGIGKTSKRKYWQ</sequence>
<protein>
    <recommendedName>
        <fullName evidence="5">D-lactate dehydrogenase</fullName>
        <ecNumber evidence="5">1.1.5.12</ecNumber>
    </recommendedName>
</protein>
<evidence type="ECO:0000256" key="1">
    <source>
        <dbReference type="ARBA" id="ARBA00001974"/>
    </source>
</evidence>
<dbReference type="SUPFAM" id="SSF56176">
    <property type="entry name" value="FAD-binding/transporter-associated domain-like"/>
    <property type="match status" value="1"/>
</dbReference>
<dbReference type="RefSeq" id="WP_201698602.1">
    <property type="nucleotide sequence ID" value="NZ_CAJHCQ010000014.1"/>
</dbReference>
<dbReference type="Gene3D" id="3.30.43.10">
    <property type="entry name" value="Uridine Diphospho-n-acetylenolpyruvylglucosamine Reductase, domain 2"/>
    <property type="match status" value="2"/>
</dbReference>
<gene>
    <name evidence="7" type="primary">dld_1</name>
    <name evidence="7" type="ORF">LMG27952_05051</name>
</gene>
<dbReference type="PANTHER" id="PTHR43716">
    <property type="entry name" value="D-2-HYDROXYGLUTARATE DEHYDROGENASE, MITOCHONDRIAL"/>
    <property type="match status" value="1"/>
</dbReference>
<evidence type="ECO:0000259" key="6">
    <source>
        <dbReference type="PROSITE" id="PS51387"/>
    </source>
</evidence>
<dbReference type="InterPro" id="IPR016172">
    <property type="entry name" value="D-lactate_DH_C-sub1"/>
</dbReference>
<dbReference type="InterPro" id="IPR016164">
    <property type="entry name" value="FAD-linked_Oxase-like_C"/>
</dbReference>
<comment type="catalytic activity">
    <reaction evidence="5">
        <text>(R)-lactate + a quinone = a quinol + pyruvate</text>
        <dbReference type="Rhea" id="RHEA:51468"/>
        <dbReference type="ChEBI" id="CHEBI:15361"/>
        <dbReference type="ChEBI" id="CHEBI:16004"/>
        <dbReference type="ChEBI" id="CHEBI:24646"/>
        <dbReference type="ChEBI" id="CHEBI:132124"/>
        <dbReference type="EC" id="1.1.5.12"/>
    </reaction>
</comment>
<comment type="function">
    <text evidence="5">Catalyzes the oxidation of D-lactate to pyruvate.</text>
</comment>
<feature type="domain" description="FAD-binding PCMH-type" evidence="6">
    <location>
        <begin position="43"/>
        <end position="271"/>
    </location>
</feature>
<accession>A0ABM8NZI5</accession>
<dbReference type="Gene3D" id="3.30.70.610">
    <property type="entry name" value="D-lactate dehydrogenase, cap domain, subdomain 1"/>
    <property type="match status" value="2"/>
</dbReference>
<organism evidence="7 8">
    <name type="scientific">Paraburkholderia hiiakae</name>
    <dbReference type="NCBI Taxonomy" id="1081782"/>
    <lineage>
        <taxon>Bacteria</taxon>
        <taxon>Pseudomonadati</taxon>
        <taxon>Pseudomonadota</taxon>
        <taxon>Betaproteobacteria</taxon>
        <taxon>Burkholderiales</taxon>
        <taxon>Burkholderiaceae</taxon>
        <taxon>Paraburkholderia</taxon>
    </lineage>
</organism>
<dbReference type="Gene3D" id="3.30.1370.20">
    <property type="entry name" value="D-lactate dehydrogenase, cap domain, subdomain 2"/>
    <property type="match status" value="1"/>
</dbReference>
<dbReference type="InterPro" id="IPR016166">
    <property type="entry name" value="FAD-bd_PCMH"/>
</dbReference>
<dbReference type="PROSITE" id="PS51387">
    <property type="entry name" value="FAD_PCMH"/>
    <property type="match status" value="1"/>
</dbReference>
<comment type="cofactor">
    <cofactor evidence="1 5">
        <name>FAD</name>
        <dbReference type="ChEBI" id="CHEBI:57692"/>
    </cofactor>
</comment>
<dbReference type="InterPro" id="IPR036318">
    <property type="entry name" value="FAD-bd_PCMH-like_sf"/>
</dbReference>
<dbReference type="InterPro" id="IPR015409">
    <property type="entry name" value="Lactate_DH_C"/>
</dbReference>
<comment type="caution">
    <text evidence="7">The sequence shown here is derived from an EMBL/GenBank/DDBJ whole genome shotgun (WGS) entry which is preliminary data.</text>
</comment>
<keyword evidence="3 5" id="KW-0274">FAD</keyword>
<dbReference type="EC" id="1.1.5.12" evidence="5"/>
<dbReference type="Pfam" id="PF01565">
    <property type="entry name" value="FAD_binding_4"/>
    <property type="match status" value="1"/>
</dbReference>
<keyword evidence="8" id="KW-1185">Reference proteome</keyword>
<dbReference type="GO" id="GO:0102029">
    <property type="term" value="F:D-lactate dehydrogenase (quinone) activity"/>
    <property type="evidence" value="ECO:0007669"/>
    <property type="project" value="UniProtKB-EC"/>
</dbReference>
<dbReference type="InterPro" id="IPR016167">
    <property type="entry name" value="FAD-bd_PCMH_sub1"/>
</dbReference>
<evidence type="ECO:0000256" key="2">
    <source>
        <dbReference type="ARBA" id="ARBA00022630"/>
    </source>
</evidence>
<dbReference type="InterPro" id="IPR051264">
    <property type="entry name" value="FAD-oxidored/transferase_4"/>
</dbReference>
<keyword evidence="4 5" id="KW-0560">Oxidoreductase</keyword>
<evidence type="ECO:0000256" key="5">
    <source>
        <dbReference type="PIRNR" id="PIRNR000101"/>
    </source>
</evidence>
<keyword evidence="2 5" id="KW-0285">Flavoprotein</keyword>
<evidence type="ECO:0000313" key="7">
    <source>
        <dbReference type="EMBL" id="CAD6550688.1"/>
    </source>
</evidence>
<proteinExistence type="predicted"/>
<keyword evidence="5" id="KW-0874">Quinone</keyword>
<dbReference type="Pfam" id="PF09330">
    <property type="entry name" value="Lact-deh-memb"/>
    <property type="match status" value="1"/>
</dbReference>
<dbReference type="NCBIfam" id="NF008387">
    <property type="entry name" value="PRK11183.1"/>
    <property type="match status" value="1"/>
</dbReference>
<evidence type="ECO:0000256" key="4">
    <source>
        <dbReference type="ARBA" id="ARBA00023002"/>
    </source>
</evidence>
<evidence type="ECO:0000313" key="8">
    <source>
        <dbReference type="Proteomes" id="UP000656319"/>
    </source>
</evidence>
<evidence type="ECO:0000256" key="3">
    <source>
        <dbReference type="ARBA" id="ARBA00022827"/>
    </source>
</evidence>